<evidence type="ECO:0000256" key="1">
    <source>
        <dbReference type="ARBA" id="ARBA00001232"/>
    </source>
</evidence>
<dbReference type="GO" id="GO:0008654">
    <property type="term" value="P:phospholipid biosynthetic process"/>
    <property type="evidence" value="ECO:0007669"/>
    <property type="project" value="UniProtKB-KW"/>
</dbReference>
<evidence type="ECO:0000256" key="2">
    <source>
        <dbReference type="ARBA" id="ARBA00022490"/>
    </source>
</evidence>
<evidence type="ECO:0000256" key="4">
    <source>
        <dbReference type="ARBA" id="ARBA00022679"/>
    </source>
</evidence>
<dbReference type="UniPathway" id="UPA00085"/>
<accession>A0A840UVM5</accession>
<dbReference type="RefSeq" id="WP_183351708.1">
    <property type="nucleotide sequence ID" value="NZ_JACHEO010000016.1"/>
</dbReference>
<dbReference type="PANTHER" id="PTHR30100">
    <property type="entry name" value="FATTY ACID/PHOSPHOLIPID SYNTHESIS PROTEIN PLSX"/>
    <property type="match status" value="1"/>
</dbReference>
<dbReference type="AlphaFoldDB" id="A0A840UVM5"/>
<gene>
    <name evidence="10" type="primary">plsX</name>
    <name evidence="11" type="ORF">HNQ81_002634</name>
</gene>
<comment type="catalytic activity">
    <reaction evidence="1 10">
        <text>a fatty acyl-[ACP] + phosphate = an acyl phosphate + holo-[ACP]</text>
        <dbReference type="Rhea" id="RHEA:42292"/>
        <dbReference type="Rhea" id="RHEA-COMP:9685"/>
        <dbReference type="Rhea" id="RHEA-COMP:14125"/>
        <dbReference type="ChEBI" id="CHEBI:43474"/>
        <dbReference type="ChEBI" id="CHEBI:59918"/>
        <dbReference type="ChEBI" id="CHEBI:64479"/>
        <dbReference type="ChEBI" id="CHEBI:138651"/>
        <dbReference type="EC" id="2.3.1.274"/>
    </reaction>
</comment>
<evidence type="ECO:0000256" key="8">
    <source>
        <dbReference type="ARBA" id="ARBA00024069"/>
    </source>
</evidence>
<keyword evidence="4 10" id="KW-0808">Transferase</keyword>
<keyword evidence="5 10" id="KW-0443">Lipid metabolism</keyword>
<keyword evidence="12" id="KW-1185">Reference proteome</keyword>
<evidence type="ECO:0000256" key="3">
    <source>
        <dbReference type="ARBA" id="ARBA00022516"/>
    </source>
</evidence>
<comment type="subcellular location">
    <subcellularLocation>
        <location evidence="10">Cytoplasm</location>
    </subcellularLocation>
    <text evidence="10">Associated with the membrane possibly through PlsY.</text>
</comment>
<dbReference type="Gene3D" id="3.40.718.10">
    <property type="entry name" value="Isopropylmalate Dehydrogenase"/>
    <property type="match status" value="1"/>
</dbReference>
<comment type="function">
    <text evidence="10">Catalyzes the reversible formation of acyl-phosphate (acyl-PO(4)) from acyl-[acyl-carrier-protein] (acyl-ACP). This enzyme utilizes acyl-ACP as fatty acyl donor, but not acyl-CoA.</text>
</comment>
<keyword evidence="7 10" id="KW-1208">Phospholipid metabolism</keyword>
<dbReference type="SUPFAM" id="SSF53659">
    <property type="entry name" value="Isocitrate/Isopropylmalate dehydrogenase-like"/>
    <property type="match status" value="1"/>
</dbReference>
<evidence type="ECO:0000256" key="6">
    <source>
        <dbReference type="ARBA" id="ARBA00023209"/>
    </source>
</evidence>
<dbReference type="PIRSF" id="PIRSF002465">
    <property type="entry name" value="Phsphlp_syn_PlsX"/>
    <property type="match status" value="1"/>
</dbReference>
<keyword evidence="2 10" id="KW-0963">Cytoplasm</keyword>
<evidence type="ECO:0000256" key="5">
    <source>
        <dbReference type="ARBA" id="ARBA00023098"/>
    </source>
</evidence>
<dbReference type="EC" id="2.3.1.274" evidence="8 10"/>
<dbReference type="HAMAP" id="MF_00019">
    <property type="entry name" value="PlsX"/>
    <property type="match status" value="1"/>
</dbReference>
<evidence type="ECO:0000256" key="10">
    <source>
        <dbReference type="HAMAP-Rule" id="MF_00019"/>
    </source>
</evidence>
<dbReference type="Proteomes" id="UP000539642">
    <property type="component" value="Unassembled WGS sequence"/>
</dbReference>
<evidence type="ECO:0000313" key="12">
    <source>
        <dbReference type="Proteomes" id="UP000539642"/>
    </source>
</evidence>
<keyword evidence="3 10" id="KW-0444">Lipid biosynthesis</keyword>
<evidence type="ECO:0000313" key="11">
    <source>
        <dbReference type="EMBL" id="MBB5348893.1"/>
    </source>
</evidence>
<sequence length="339" mass="36068">MHIALDAMGGDHGPEELIAGALLAVEQADLHVTLVGDETLLGSILGKRGSGSSASARIRIAHSSQVIEMNEHPVEAVRKKKDSSIMVAVNLVRRGEADAVVSAGNSGATMAAAVRVLGRLEGISRPGIASFFPTLKKPVVLMDVGANVDCRPLHLYQFAVMASCFSRIFDIGNPRIGLLTIGEEGGKGNQLVKETYALLKNSSLNFVGNVEGRDVFRGDVDVIVCDGFVGNICLKMSEGLAEAAMQMLRNEIVKSLPAKIGYLLARPAFNRFRKRVDYAEYGGAPLLGIDGVGIVCHGASSDHAIKNAILEARKMVKHQVNAAILKSLAADDNDRLMES</sequence>
<name>A0A840UVM5_9BACT</name>
<dbReference type="NCBIfam" id="TIGR00182">
    <property type="entry name" value="plsX"/>
    <property type="match status" value="1"/>
</dbReference>
<dbReference type="InterPro" id="IPR012281">
    <property type="entry name" value="Phospholipid_synth_PlsX-like"/>
</dbReference>
<comment type="subunit">
    <text evidence="9 10">Homodimer. Probably interacts with PlsY.</text>
</comment>
<comment type="pathway">
    <text evidence="10">Lipid metabolism; phospholipid metabolism.</text>
</comment>
<keyword evidence="11" id="KW-0012">Acyltransferase</keyword>
<dbReference type="GO" id="GO:0005737">
    <property type="term" value="C:cytoplasm"/>
    <property type="evidence" value="ECO:0007669"/>
    <property type="project" value="UniProtKB-SubCell"/>
</dbReference>
<evidence type="ECO:0000256" key="9">
    <source>
        <dbReference type="ARBA" id="ARBA00046608"/>
    </source>
</evidence>
<dbReference type="Pfam" id="PF02504">
    <property type="entry name" value="FA_synthesis"/>
    <property type="match status" value="1"/>
</dbReference>
<comment type="caution">
    <text evidence="11">The sequence shown here is derived from an EMBL/GenBank/DDBJ whole genome shotgun (WGS) entry which is preliminary data.</text>
</comment>
<dbReference type="PANTHER" id="PTHR30100:SF1">
    <property type="entry name" value="PHOSPHATE ACYLTRANSFERASE"/>
    <property type="match status" value="1"/>
</dbReference>
<proteinExistence type="inferred from homology"/>
<keyword evidence="6 10" id="KW-0594">Phospholipid biosynthesis</keyword>
<reference evidence="11 12" key="1">
    <citation type="submission" date="2020-08" db="EMBL/GenBank/DDBJ databases">
        <title>Genomic Encyclopedia of Type Strains, Phase IV (KMG-IV): sequencing the most valuable type-strain genomes for metagenomic binning, comparative biology and taxonomic classification.</title>
        <authorList>
            <person name="Goeker M."/>
        </authorList>
    </citation>
    <scope>NUCLEOTIDE SEQUENCE [LARGE SCALE GENOMIC DNA]</scope>
    <source>
        <strain evidence="11 12">DSM 28570</strain>
    </source>
</reference>
<organism evidence="11 12">
    <name type="scientific">Desulfoprunum benzoelyticum</name>
    <dbReference type="NCBI Taxonomy" id="1506996"/>
    <lineage>
        <taxon>Bacteria</taxon>
        <taxon>Pseudomonadati</taxon>
        <taxon>Thermodesulfobacteriota</taxon>
        <taxon>Desulfobulbia</taxon>
        <taxon>Desulfobulbales</taxon>
        <taxon>Desulfobulbaceae</taxon>
        <taxon>Desulfoprunum</taxon>
    </lineage>
</organism>
<protein>
    <recommendedName>
        <fullName evidence="8 10">Phosphate acyltransferase</fullName>
        <ecNumber evidence="8 10">2.3.1.274</ecNumber>
    </recommendedName>
    <alternativeName>
        <fullName evidence="10">Acyl-ACP phosphotransacylase</fullName>
    </alternativeName>
    <alternativeName>
        <fullName evidence="10">Acyl-[acyl-carrier-protein]--phosphate acyltransferase</fullName>
    </alternativeName>
    <alternativeName>
        <fullName evidence="10">Phosphate-acyl-ACP acyltransferase</fullName>
    </alternativeName>
</protein>
<dbReference type="GO" id="GO:0006633">
    <property type="term" value="P:fatty acid biosynthetic process"/>
    <property type="evidence" value="ECO:0007669"/>
    <property type="project" value="UniProtKB-UniRule"/>
</dbReference>
<dbReference type="EMBL" id="JACHEO010000016">
    <property type="protein sequence ID" value="MBB5348893.1"/>
    <property type="molecule type" value="Genomic_DNA"/>
</dbReference>
<dbReference type="GO" id="GO:0043811">
    <property type="term" value="F:phosphate:acyl-[acyl carrier protein] acyltransferase activity"/>
    <property type="evidence" value="ECO:0007669"/>
    <property type="project" value="UniProtKB-UniRule"/>
</dbReference>
<evidence type="ECO:0000256" key="7">
    <source>
        <dbReference type="ARBA" id="ARBA00023264"/>
    </source>
</evidence>
<comment type="similarity">
    <text evidence="10">Belongs to the PlsX family.</text>
</comment>
<dbReference type="InterPro" id="IPR003664">
    <property type="entry name" value="FA_synthesis"/>
</dbReference>